<proteinExistence type="predicted"/>
<dbReference type="InterPro" id="IPR016181">
    <property type="entry name" value="Acyl_CoA_acyltransferase"/>
</dbReference>
<name>A0A8H5HZD0_9AGAR</name>
<evidence type="ECO:0000259" key="2">
    <source>
        <dbReference type="PROSITE" id="PS51186"/>
    </source>
</evidence>
<dbReference type="PANTHER" id="PTHR43441">
    <property type="entry name" value="RIBOSOMAL-PROTEIN-SERINE ACETYLTRANSFERASE"/>
    <property type="match status" value="1"/>
</dbReference>
<dbReference type="PROSITE" id="PS51186">
    <property type="entry name" value="GNAT"/>
    <property type="match status" value="1"/>
</dbReference>
<sequence length="233" mass="26131">MMRAVKDDNFHYPIPDVLETPKLKLVPFIPLLHAESVIAAVDSETWHYLPFGPYTSAQEFNDKWYEELVQSRATAIFIGLDKTKVDANGDPTPAGLVGYFYTNPNDLWTEIFIMVLPQFRRTHVASHMAGLLLRHALNLPSEGGLGLRRVQWSANVKNTGSVGLAKKIGMRLEGVKRWARVLEPGKEDGGNGISARKGDPREKCPSRDTACLGICWDEWEDEGKEKVEKILQS</sequence>
<comment type="caution">
    <text evidence="3">The sequence shown here is derived from an EMBL/GenBank/DDBJ whole genome shotgun (WGS) entry which is preliminary data.</text>
</comment>
<gene>
    <name evidence="3" type="ORF">D9757_001610</name>
</gene>
<evidence type="ECO:0000256" key="1">
    <source>
        <dbReference type="SAM" id="MobiDB-lite"/>
    </source>
</evidence>
<evidence type="ECO:0000313" key="4">
    <source>
        <dbReference type="Proteomes" id="UP000518752"/>
    </source>
</evidence>
<reference evidence="3 4" key="1">
    <citation type="journal article" date="2020" name="ISME J.">
        <title>Uncovering the hidden diversity of litter-decomposition mechanisms in mushroom-forming fungi.</title>
        <authorList>
            <person name="Floudas D."/>
            <person name="Bentzer J."/>
            <person name="Ahren D."/>
            <person name="Johansson T."/>
            <person name="Persson P."/>
            <person name="Tunlid A."/>
        </authorList>
    </citation>
    <scope>NUCLEOTIDE SEQUENCE [LARGE SCALE GENOMIC DNA]</scope>
    <source>
        <strain evidence="3 4">CBS 406.79</strain>
    </source>
</reference>
<dbReference type="InterPro" id="IPR051908">
    <property type="entry name" value="Ribosomal_N-acetyltransferase"/>
</dbReference>
<organism evidence="3 4">
    <name type="scientific">Collybiopsis confluens</name>
    <dbReference type="NCBI Taxonomy" id="2823264"/>
    <lineage>
        <taxon>Eukaryota</taxon>
        <taxon>Fungi</taxon>
        <taxon>Dikarya</taxon>
        <taxon>Basidiomycota</taxon>
        <taxon>Agaricomycotina</taxon>
        <taxon>Agaricomycetes</taxon>
        <taxon>Agaricomycetidae</taxon>
        <taxon>Agaricales</taxon>
        <taxon>Marasmiineae</taxon>
        <taxon>Omphalotaceae</taxon>
        <taxon>Collybiopsis</taxon>
    </lineage>
</organism>
<keyword evidence="4" id="KW-1185">Reference proteome</keyword>
<accession>A0A8H5HZD0</accession>
<dbReference type="OrthoDB" id="41238at2759"/>
<dbReference type="InterPro" id="IPR000182">
    <property type="entry name" value="GNAT_dom"/>
</dbReference>
<dbReference type="AlphaFoldDB" id="A0A8H5HZD0"/>
<dbReference type="Gene3D" id="3.40.630.30">
    <property type="match status" value="1"/>
</dbReference>
<protein>
    <recommendedName>
        <fullName evidence="2">N-acetyltransferase domain-containing protein</fullName>
    </recommendedName>
</protein>
<dbReference type="Pfam" id="PF13302">
    <property type="entry name" value="Acetyltransf_3"/>
    <property type="match status" value="1"/>
</dbReference>
<dbReference type="GO" id="GO:0008999">
    <property type="term" value="F:protein-N-terminal-alanine acetyltransferase activity"/>
    <property type="evidence" value="ECO:0007669"/>
    <property type="project" value="TreeGrafter"/>
</dbReference>
<dbReference type="SUPFAM" id="SSF55729">
    <property type="entry name" value="Acyl-CoA N-acyltransferases (Nat)"/>
    <property type="match status" value="1"/>
</dbReference>
<dbReference type="Proteomes" id="UP000518752">
    <property type="component" value="Unassembled WGS sequence"/>
</dbReference>
<dbReference type="EMBL" id="JAACJN010000006">
    <property type="protein sequence ID" value="KAF5392311.1"/>
    <property type="molecule type" value="Genomic_DNA"/>
</dbReference>
<feature type="compositionally biased region" description="Basic and acidic residues" evidence="1">
    <location>
        <begin position="196"/>
        <end position="206"/>
    </location>
</feature>
<dbReference type="GO" id="GO:1990189">
    <property type="term" value="F:protein N-terminal-serine acetyltransferase activity"/>
    <property type="evidence" value="ECO:0007669"/>
    <property type="project" value="TreeGrafter"/>
</dbReference>
<evidence type="ECO:0000313" key="3">
    <source>
        <dbReference type="EMBL" id="KAF5392311.1"/>
    </source>
</evidence>
<dbReference type="PANTHER" id="PTHR43441:SF5">
    <property type="entry name" value="FAMILY ACETYLTRANSFERASE, PUTATIVE-RELATED"/>
    <property type="match status" value="1"/>
</dbReference>
<feature type="domain" description="N-acetyltransferase" evidence="2">
    <location>
        <begin position="30"/>
        <end position="189"/>
    </location>
</feature>
<feature type="region of interest" description="Disordered" evidence="1">
    <location>
        <begin position="186"/>
        <end position="206"/>
    </location>
</feature>